<comment type="caution">
    <text evidence="6">The sequence shown here is derived from an EMBL/GenBank/DDBJ whole genome shotgun (WGS) entry which is preliminary data.</text>
</comment>
<evidence type="ECO:0000256" key="3">
    <source>
        <dbReference type="ARBA" id="ARBA00023172"/>
    </source>
</evidence>
<dbReference type="Pfam" id="PF04098">
    <property type="entry name" value="Rad52_Rad22"/>
    <property type="match status" value="1"/>
</dbReference>
<feature type="compositionally biased region" description="Polar residues" evidence="5">
    <location>
        <begin position="167"/>
        <end position="184"/>
    </location>
</feature>
<dbReference type="InterPro" id="IPR041247">
    <property type="entry name" value="Rad52_fam"/>
</dbReference>
<keyword evidence="4" id="KW-0234">DNA repair</keyword>
<dbReference type="AlphaFoldDB" id="A0AA39KYD6"/>
<keyword evidence="2" id="KW-0227">DNA damage</keyword>
<reference evidence="6" key="2">
    <citation type="submission" date="2023-03" db="EMBL/GenBank/DDBJ databases">
        <authorList>
            <person name="Inwood S.N."/>
            <person name="Skelly J.G."/>
            <person name="Guhlin J."/>
            <person name="Harrop T.W.R."/>
            <person name="Goldson S.G."/>
            <person name="Dearden P.K."/>
        </authorList>
    </citation>
    <scope>NUCLEOTIDE SEQUENCE</scope>
    <source>
        <strain evidence="6">Irish</strain>
        <tissue evidence="6">Whole body</tissue>
    </source>
</reference>
<dbReference type="SUPFAM" id="SSF54768">
    <property type="entry name" value="dsRNA-binding domain-like"/>
    <property type="match status" value="1"/>
</dbReference>
<dbReference type="GO" id="GO:0006312">
    <property type="term" value="P:mitotic recombination"/>
    <property type="evidence" value="ECO:0007669"/>
    <property type="project" value="TreeGrafter"/>
</dbReference>
<organism evidence="6 7">
    <name type="scientific">Microctonus aethiopoides</name>
    <dbReference type="NCBI Taxonomy" id="144406"/>
    <lineage>
        <taxon>Eukaryota</taxon>
        <taxon>Metazoa</taxon>
        <taxon>Ecdysozoa</taxon>
        <taxon>Arthropoda</taxon>
        <taxon>Hexapoda</taxon>
        <taxon>Insecta</taxon>
        <taxon>Pterygota</taxon>
        <taxon>Neoptera</taxon>
        <taxon>Endopterygota</taxon>
        <taxon>Hymenoptera</taxon>
        <taxon>Apocrita</taxon>
        <taxon>Ichneumonoidea</taxon>
        <taxon>Braconidae</taxon>
        <taxon>Euphorinae</taxon>
        <taxon>Microctonus</taxon>
    </lineage>
</organism>
<keyword evidence="3" id="KW-0233">DNA recombination</keyword>
<dbReference type="PANTHER" id="PTHR12132">
    <property type="entry name" value="DNA REPAIR AND RECOMBINATION PROTEIN RAD52, RAD59"/>
    <property type="match status" value="1"/>
</dbReference>
<feature type="compositionally biased region" description="Basic and acidic residues" evidence="5">
    <location>
        <begin position="207"/>
        <end position="218"/>
    </location>
</feature>
<evidence type="ECO:0000313" key="6">
    <source>
        <dbReference type="EMBL" id="KAK0178212.1"/>
    </source>
</evidence>
<dbReference type="GO" id="GO:0045002">
    <property type="term" value="P:double-strand break repair via single-strand annealing"/>
    <property type="evidence" value="ECO:0007669"/>
    <property type="project" value="TreeGrafter"/>
</dbReference>
<dbReference type="EMBL" id="JAQQBS010000001">
    <property type="protein sequence ID" value="KAK0178212.1"/>
    <property type="molecule type" value="Genomic_DNA"/>
</dbReference>
<evidence type="ECO:0000256" key="4">
    <source>
        <dbReference type="ARBA" id="ARBA00023204"/>
    </source>
</evidence>
<reference evidence="6" key="1">
    <citation type="journal article" date="2023" name="bioRxiv">
        <title>Scaffold-level genome assemblies of two parasitoid biocontrol wasps reveal the parthenogenesis mechanism and an associated novel virus.</title>
        <authorList>
            <person name="Inwood S."/>
            <person name="Skelly J."/>
            <person name="Guhlin J."/>
            <person name="Harrop T."/>
            <person name="Goldson S."/>
            <person name="Dearden P."/>
        </authorList>
    </citation>
    <scope>NUCLEOTIDE SEQUENCE</scope>
    <source>
        <strain evidence="6">Irish</strain>
        <tissue evidence="6">Whole body</tissue>
    </source>
</reference>
<proteinExistence type="inferred from homology"/>
<gene>
    <name evidence="6" type="ORF">PV328_002184</name>
</gene>
<dbReference type="Proteomes" id="UP001168990">
    <property type="component" value="Unassembled WGS sequence"/>
</dbReference>
<dbReference type="GO" id="GO:0005634">
    <property type="term" value="C:nucleus"/>
    <property type="evidence" value="ECO:0007669"/>
    <property type="project" value="TreeGrafter"/>
</dbReference>
<dbReference type="GO" id="GO:0000724">
    <property type="term" value="P:double-strand break repair via homologous recombination"/>
    <property type="evidence" value="ECO:0007669"/>
    <property type="project" value="TreeGrafter"/>
</dbReference>
<feature type="region of interest" description="Disordered" evidence="5">
    <location>
        <begin position="147"/>
        <end position="184"/>
    </location>
</feature>
<feature type="compositionally biased region" description="Basic and acidic residues" evidence="5">
    <location>
        <begin position="279"/>
        <end position="304"/>
    </location>
</feature>
<evidence type="ECO:0008006" key="8">
    <source>
        <dbReference type="Google" id="ProtNLM"/>
    </source>
</evidence>
<feature type="compositionally biased region" description="Low complexity" evidence="5">
    <location>
        <begin position="226"/>
        <end position="249"/>
    </location>
</feature>
<comment type="similarity">
    <text evidence="1">Belongs to the RAD52 family.</text>
</comment>
<dbReference type="InterPro" id="IPR042525">
    <property type="entry name" value="Rad52_Rad59_Rad22_sf"/>
</dbReference>
<keyword evidence="7" id="KW-1185">Reference proteome</keyword>
<dbReference type="PANTHER" id="PTHR12132:SF1">
    <property type="entry name" value="DNA REPAIR PROTEIN RAD52 HOMOLOG"/>
    <property type="match status" value="1"/>
</dbReference>
<evidence type="ECO:0000256" key="5">
    <source>
        <dbReference type="SAM" id="MobiDB-lite"/>
    </source>
</evidence>
<evidence type="ECO:0000256" key="1">
    <source>
        <dbReference type="ARBA" id="ARBA00006638"/>
    </source>
</evidence>
<evidence type="ECO:0000256" key="2">
    <source>
        <dbReference type="ARBA" id="ARBA00022763"/>
    </source>
</evidence>
<feature type="region of interest" description="Disordered" evidence="5">
    <location>
        <begin position="203"/>
        <end position="304"/>
    </location>
</feature>
<protein>
    <recommendedName>
        <fullName evidence="8">DNA repair protein RAD52-like protein</fullName>
    </recommendedName>
</protein>
<accession>A0AA39KYD6</accession>
<sequence length="304" mass="34516">MNYPSCIKLPVSKNENSPEAENSLFNNVADKLSLINYDELISIADNVFGTGKWSHAVTSQTVDFVEYVMGKYHIGCAAFVRVELPDKTFHEEMGYSNAESTIKGTAVYSARTSSITNALKKSLLCFGGVIENKMNEYVSKNNKRKLVNLDDDNDDNNENEKMKNNEIVKQSRTNSTLKKSTITNVQDTEQSTTFDDVYLKSTTNESSVKKQEVSETKSRLNSKPISSSNATNSAQQQQQNQHQPQSTNANTKTTDGIPITARTMSEEELRNERKRKQREKQEEYRRLMMKDKELKVEEKSNSKF</sequence>
<evidence type="ECO:0000313" key="7">
    <source>
        <dbReference type="Proteomes" id="UP001168990"/>
    </source>
</evidence>
<dbReference type="Gene3D" id="3.30.390.80">
    <property type="entry name" value="DNA repair protein Rad52/59/22"/>
    <property type="match status" value="1"/>
</dbReference>
<dbReference type="InterPro" id="IPR007232">
    <property type="entry name" value="Rad52_Rad59_Rad22"/>
</dbReference>
<name>A0AA39KYD6_9HYME</name>